<name>A0A0A8USB7_LEGHA</name>
<dbReference type="AlphaFoldDB" id="A0A0A8USB7"/>
<dbReference type="GO" id="GO:0004803">
    <property type="term" value="F:transposase activity"/>
    <property type="evidence" value="ECO:0007669"/>
    <property type="project" value="InterPro"/>
</dbReference>
<dbReference type="Gene3D" id="3.30.70.1290">
    <property type="entry name" value="Transposase IS200-like"/>
    <property type="match status" value="1"/>
</dbReference>
<dbReference type="GO" id="GO:0006313">
    <property type="term" value="P:DNA transposition"/>
    <property type="evidence" value="ECO:0007669"/>
    <property type="project" value="InterPro"/>
</dbReference>
<proteinExistence type="predicted"/>
<dbReference type="HOGENOM" id="CLU_3026731_0_0_6"/>
<organism evidence="1 2">
    <name type="scientific">Legionella hackeliae</name>
    <dbReference type="NCBI Taxonomy" id="449"/>
    <lineage>
        <taxon>Bacteria</taxon>
        <taxon>Pseudomonadati</taxon>
        <taxon>Pseudomonadota</taxon>
        <taxon>Gammaproteobacteria</taxon>
        <taxon>Legionellales</taxon>
        <taxon>Legionellaceae</taxon>
        <taxon>Legionella</taxon>
    </lineage>
</organism>
<reference evidence="2" key="1">
    <citation type="submission" date="2014-09" db="EMBL/GenBank/DDBJ databases">
        <authorList>
            <person name="Gomez-Valero L."/>
        </authorList>
    </citation>
    <scope>NUCLEOTIDE SEQUENCE [LARGE SCALE GENOMIC DNA]</scope>
    <source>
        <strain evidence="2">ATCC35250</strain>
    </source>
</reference>
<dbReference type="EMBL" id="LN681225">
    <property type="protein sequence ID" value="CEK09634.1"/>
    <property type="molecule type" value="Genomic_DNA"/>
</dbReference>
<dbReference type="InterPro" id="IPR036515">
    <property type="entry name" value="Transposase_17_sf"/>
</dbReference>
<evidence type="ECO:0000313" key="2">
    <source>
        <dbReference type="Proteomes" id="UP000032803"/>
    </source>
</evidence>
<dbReference type="Proteomes" id="UP000032803">
    <property type="component" value="Chromosome I"/>
</dbReference>
<sequence length="55" mass="6904">MVFDNFVMELVFFNSVKHGLVREVLEWPYSSFHRYVRERRLPRHWVGIFEGKFWE</sequence>
<evidence type="ECO:0000313" key="1">
    <source>
        <dbReference type="EMBL" id="CEK09634.1"/>
    </source>
</evidence>
<dbReference type="KEGG" id="lha:LHA_0541"/>
<dbReference type="GO" id="GO:0003677">
    <property type="term" value="F:DNA binding"/>
    <property type="evidence" value="ECO:0007669"/>
    <property type="project" value="InterPro"/>
</dbReference>
<accession>A0A0A8USB7</accession>
<keyword evidence="2" id="KW-1185">Reference proteome</keyword>
<gene>
    <name evidence="1" type="ORF">LHA_0541</name>
</gene>
<protein>
    <submittedName>
        <fullName evidence="1">Fragment of transposase and inactivated derivates</fullName>
    </submittedName>
</protein>